<proteinExistence type="predicted"/>
<evidence type="ECO:0000313" key="2">
    <source>
        <dbReference type="EMBL" id="MED4401578.1"/>
    </source>
</evidence>
<name>A0ABU6NY53_9BACI</name>
<accession>A0ABU6NY53</accession>
<keyword evidence="3" id="KW-1185">Reference proteome</keyword>
<dbReference type="GeneID" id="301142519"/>
<dbReference type="EMBL" id="JARTFS010000006">
    <property type="protein sequence ID" value="MED4401578.1"/>
    <property type="molecule type" value="Genomic_DNA"/>
</dbReference>
<sequence length="124" mass="14864">MDLYSKIIKEKIFSVKEAEEAFDYLNDNYYVAYIDWKLDFEDVVYNLNLLLHKLGYEQLELRDNDDLLGEEAIEYIAKYINNENWECISIDVDTDGLYIGIVNLRHIEELEKAVEQLGYKLYRY</sequence>
<reference evidence="2 3" key="1">
    <citation type="submission" date="2023-03" db="EMBL/GenBank/DDBJ databases">
        <title>Bacillus Genome Sequencing.</title>
        <authorList>
            <person name="Dunlap C."/>
        </authorList>
    </citation>
    <scope>NUCLEOTIDE SEQUENCE [LARGE SCALE GENOMIC DNA]</scope>
    <source>
        <strain evidence="2 3">NRS-1717</strain>
    </source>
</reference>
<protein>
    <recommendedName>
        <fullName evidence="1">DUF6630 domain-containing protein</fullName>
    </recommendedName>
</protein>
<evidence type="ECO:0000259" key="1">
    <source>
        <dbReference type="Pfam" id="PF20335"/>
    </source>
</evidence>
<evidence type="ECO:0000313" key="3">
    <source>
        <dbReference type="Proteomes" id="UP001342826"/>
    </source>
</evidence>
<dbReference type="RefSeq" id="WP_066233566.1">
    <property type="nucleotide sequence ID" value="NZ_JARTFQ010000006.1"/>
</dbReference>
<dbReference type="InterPro" id="IPR046582">
    <property type="entry name" value="DUF6630"/>
</dbReference>
<comment type="caution">
    <text evidence="2">The sequence shown here is derived from an EMBL/GenBank/DDBJ whole genome shotgun (WGS) entry which is preliminary data.</text>
</comment>
<dbReference type="Pfam" id="PF20335">
    <property type="entry name" value="DUF6630"/>
    <property type="match status" value="1"/>
</dbReference>
<gene>
    <name evidence="2" type="ORF">P9271_09650</name>
</gene>
<dbReference type="Proteomes" id="UP001342826">
    <property type="component" value="Unassembled WGS sequence"/>
</dbReference>
<organism evidence="2 3">
    <name type="scientific">Metabacillus fastidiosus</name>
    <dbReference type="NCBI Taxonomy" id="1458"/>
    <lineage>
        <taxon>Bacteria</taxon>
        <taxon>Bacillati</taxon>
        <taxon>Bacillota</taxon>
        <taxon>Bacilli</taxon>
        <taxon>Bacillales</taxon>
        <taxon>Bacillaceae</taxon>
        <taxon>Metabacillus</taxon>
    </lineage>
</organism>
<feature type="domain" description="DUF6630" evidence="1">
    <location>
        <begin position="21"/>
        <end position="122"/>
    </location>
</feature>